<dbReference type="InterPro" id="IPR050644">
    <property type="entry name" value="PG_Glycine_Bridge_Synth"/>
</dbReference>
<dbReference type="EMBL" id="PFBP01000001">
    <property type="protein sequence ID" value="PIT90156.1"/>
    <property type="molecule type" value="Genomic_DNA"/>
</dbReference>
<dbReference type="InterPro" id="IPR016181">
    <property type="entry name" value="Acyl_CoA_acyltransferase"/>
</dbReference>
<keyword evidence="3" id="KW-0133">Cell shape</keyword>
<keyword evidence="6" id="KW-0961">Cell wall biogenesis/degradation</keyword>
<evidence type="ECO:0000256" key="3">
    <source>
        <dbReference type="ARBA" id="ARBA00022960"/>
    </source>
</evidence>
<comment type="caution">
    <text evidence="7">The sequence shown here is derived from an EMBL/GenBank/DDBJ whole genome shotgun (WGS) entry which is preliminary data.</text>
</comment>
<evidence type="ECO:0000256" key="6">
    <source>
        <dbReference type="ARBA" id="ARBA00023316"/>
    </source>
</evidence>
<dbReference type="GO" id="GO:0016755">
    <property type="term" value="F:aminoacyltransferase activity"/>
    <property type="evidence" value="ECO:0007669"/>
    <property type="project" value="InterPro"/>
</dbReference>
<dbReference type="AlphaFoldDB" id="A0A2M6WBI8"/>
<keyword evidence="2" id="KW-0808">Transferase</keyword>
<evidence type="ECO:0000256" key="1">
    <source>
        <dbReference type="ARBA" id="ARBA00009943"/>
    </source>
</evidence>
<organism evidence="7 8">
    <name type="scientific">Candidatus Kuenenbacteria bacterium CG10_big_fil_rev_8_21_14_0_10_36_11</name>
    <dbReference type="NCBI Taxonomy" id="1974618"/>
    <lineage>
        <taxon>Bacteria</taxon>
        <taxon>Candidatus Kueneniibacteriota</taxon>
    </lineage>
</organism>
<dbReference type="SUPFAM" id="SSF55729">
    <property type="entry name" value="Acyl-CoA N-acyltransferases (Nat)"/>
    <property type="match status" value="2"/>
</dbReference>
<evidence type="ECO:0000256" key="4">
    <source>
        <dbReference type="ARBA" id="ARBA00022984"/>
    </source>
</evidence>
<evidence type="ECO:0000313" key="7">
    <source>
        <dbReference type="EMBL" id="PIT90156.1"/>
    </source>
</evidence>
<reference evidence="8" key="1">
    <citation type="submission" date="2017-09" db="EMBL/GenBank/DDBJ databases">
        <title>Depth-based differentiation of microbial function through sediment-hosted aquifers and enrichment of novel symbionts in the deep terrestrial subsurface.</title>
        <authorList>
            <person name="Probst A.J."/>
            <person name="Ladd B."/>
            <person name="Jarett J.K."/>
            <person name="Geller-Mcgrath D.E."/>
            <person name="Sieber C.M.K."/>
            <person name="Emerson J.B."/>
            <person name="Anantharaman K."/>
            <person name="Thomas B.C."/>
            <person name="Malmstrom R."/>
            <person name="Stieglmeier M."/>
            <person name="Klingl A."/>
            <person name="Woyke T."/>
            <person name="Ryan C.M."/>
            <person name="Banfield J.F."/>
        </authorList>
    </citation>
    <scope>NUCLEOTIDE SEQUENCE [LARGE SCALE GENOMIC DNA]</scope>
</reference>
<dbReference type="PANTHER" id="PTHR36174:SF1">
    <property type="entry name" value="LIPID II:GLYCINE GLYCYLTRANSFERASE"/>
    <property type="match status" value="1"/>
</dbReference>
<dbReference type="PROSITE" id="PS51191">
    <property type="entry name" value="FEMABX"/>
    <property type="match status" value="1"/>
</dbReference>
<keyword evidence="5" id="KW-0012">Acyltransferase</keyword>
<dbReference type="Gene3D" id="3.40.630.30">
    <property type="match status" value="2"/>
</dbReference>
<dbReference type="GO" id="GO:0008360">
    <property type="term" value="P:regulation of cell shape"/>
    <property type="evidence" value="ECO:0007669"/>
    <property type="project" value="UniProtKB-KW"/>
</dbReference>
<sequence>MEIKEITDLNFKDEWNQFVGENSSPASFLQSWKWGKFRSQEFGEKILRLAVYENNELMSVAQFFQLALPLGRFYLFCPRGPVISKQVTSDKWQEIINLIISEIKKISKQEKNVFVRFELPDTMGFLLVPIDIGTRDGLFKIPKILIHSKNPENTLILDLSKSEEEILSAMHQKTRYNIRLAEKKGVKVKWQMENKNNNINKFYNLLQETAKRDKIKIFSKSYYEKLLNYFYYHSCKSRNPEKNMDPDFCQDDKEIILDDKTKNKNYNIKIALFFAEYQNKPLASIIVLGFGNTATYLHGGSSNENREVMPNYAIQWAAIKWAKEHGYLWYDFWGINNETKNGAWAGITRFKQGFVSKNTGKKINYQGAIDYILDKKWYNILKLGKILKFN</sequence>
<proteinExistence type="inferred from homology"/>
<dbReference type="InterPro" id="IPR003447">
    <property type="entry name" value="FEMABX"/>
</dbReference>
<name>A0A2M6WBI8_9BACT</name>
<dbReference type="GO" id="GO:0071555">
    <property type="term" value="P:cell wall organization"/>
    <property type="evidence" value="ECO:0007669"/>
    <property type="project" value="UniProtKB-KW"/>
</dbReference>
<dbReference type="Pfam" id="PF02388">
    <property type="entry name" value="FemAB"/>
    <property type="match status" value="3"/>
</dbReference>
<dbReference type="Proteomes" id="UP000231464">
    <property type="component" value="Unassembled WGS sequence"/>
</dbReference>
<dbReference type="PANTHER" id="PTHR36174">
    <property type="entry name" value="LIPID II:GLYCINE GLYCYLTRANSFERASE"/>
    <property type="match status" value="1"/>
</dbReference>
<gene>
    <name evidence="7" type="ORF">COU23_00010</name>
</gene>
<dbReference type="GO" id="GO:0009252">
    <property type="term" value="P:peptidoglycan biosynthetic process"/>
    <property type="evidence" value="ECO:0007669"/>
    <property type="project" value="UniProtKB-KW"/>
</dbReference>
<comment type="similarity">
    <text evidence="1">Belongs to the FemABX family.</text>
</comment>
<evidence type="ECO:0000313" key="8">
    <source>
        <dbReference type="Proteomes" id="UP000231464"/>
    </source>
</evidence>
<accession>A0A2M6WBI8</accession>
<evidence type="ECO:0000256" key="5">
    <source>
        <dbReference type="ARBA" id="ARBA00023315"/>
    </source>
</evidence>
<evidence type="ECO:0000256" key="2">
    <source>
        <dbReference type="ARBA" id="ARBA00022679"/>
    </source>
</evidence>
<evidence type="ECO:0008006" key="9">
    <source>
        <dbReference type="Google" id="ProtNLM"/>
    </source>
</evidence>
<protein>
    <recommendedName>
        <fullName evidence="9">Methicillin resistance protein</fullName>
    </recommendedName>
</protein>
<keyword evidence="4" id="KW-0573">Peptidoglycan synthesis</keyword>